<dbReference type="PANTHER" id="PTHR43660:SF1">
    <property type="entry name" value="DIPEPTIDYL CARBOXYPEPTIDASE"/>
    <property type="match status" value="1"/>
</dbReference>
<keyword evidence="3 7" id="KW-0479">Metal-binding</keyword>
<reference evidence="10 11" key="1">
    <citation type="submission" date="2015-12" db="EMBL/GenBank/DDBJ databases">
        <authorList>
            <person name="Shamseldin A."/>
            <person name="Moawad H."/>
            <person name="Abd El-Rahim W.M."/>
            <person name="Sadowsky M.J."/>
        </authorList>
    </citation>
    <scope>NUCLEOTIDE SEQUENCE [LARGE SCALE GENOMIC DNA]</scope>
    <source>
        <strain evidence="10 11">D7</strain>
    </source>
</reference>
<dbReference type="CDD" id="cd06456">
    <property type="entry name" value="M3A_DCP"/>
    <property type="match status" value="1"/>
</dbReference>
<dbReference type="Proteomes" id="UP000063991">
    <property type="component" value="Chromosome"/>
</dbReference>
<evidence type="ECO:0000259" key="9">
    <source>
        <dbReference type="Pfam" id="PF01432"/>
    </source>
</evidence>
<dbReference type="GO" id="GO:0006508">
    <property type="term" value="P:proteolysis"/>
    <property type="evidence" value="ECO:0007669"/>
    <property type="project" value="UniProtKB-KW"/>
</dbReference>
<dbReference type="InterPro" id="IPR024079">
    <property type="entry name" value="MetalloPept_cat_dom_sf"/>
</dbReference>
<protein>
    <submittedName>
        <fullName evidence="10">Dipeptidyl carboxypeptidase</fullName>
    </submittedName>
</protein>
<dbReference type="PROSITE" id="PS51257">
    <property type="entry name" value="PROKAR_LIPOPROTEIN"/>
    <property type="match status" value="1"/>
</dbReference>
<dbReference type="GO" id="GO:0005829">
    <property type="term" value="C:cytosol"/>
    <property type="evidence" value="ECO:0007669"/>
    <property type="project" value="TreeGrafter"/>
</dbReference>
<proteinExistence type="inferred from homology"/>
<dbReference type="GO" id="GO:0004222">
    <property type="term" value="F:metalloendopeptidase activity"/>
    <property type="evidence" value="ECO:0007669"/>
    <property type="project" value="InterPro"/>
</dbReference>
<comment type="similarity">
    <text evidence="1 7">Belongs to the peptidase M3 family.</text>
</comment>
<dbReference type="EMBL" id="CP014323">
    <property type="protein sequence ID" value="AMJ99316.1"/>
    <property type="molecule type" value="Genomic_DNA"/>
</dbReference>
<feature type="chain" id="PRO_5007272529" evidence="8">
    <location>
        <begin position="24"/>
        <end position="721"/>
    </location>
</feature>
<evidence type="ECO:0000256" key="7">
    <source>
        <dbReference type="RuleBase" id="RU003435"/>
    </source>
</evidence>
<evidence type="ECO:0000313" key="11">
    <source>
        <dbReference type="Proteomes" id="UP000063991"/>
    </source>
</evidence>
<sequence>MKKLLISATISSILLATGCTEQASTMNKTATTQTDSVKAEQSNPLFMTSSLTYGAPQFDLLKDEHFIPAFEKGMEQHLQEVEKIASNPDDPTFDNTLLALEKSGSLLARTSRVFFNLVGTDSSPERREIQKILAPKLAAHSDTINLNSALFKRIETLYNQRDELELDTESTRLLEEYYSDFVRAGAKLNESDKQKIREINEEHSTLTTQFSQNLLAESSEIAVVVNDVEQLSGMSERQIKAASDAAKAADKEGKYLLSITNTTRQPVLTSLENRALRQQVWEASAYRNQSGEYDNTKIISRLAGLRAQKAALLGFDSWAAYSLDKQMAGSPSAVYDMLGSMVPAVLKNVEKEAADIKAMIEAEGNNFELKPWDWAFYAEKVRQAKYELDENEVKQYFEFNRVLEDGVFFTMNKLYGVRFKPRPDLPVYHPDVKAYELFDINGDSLAIFYADYFSRKGKRGGAWMSSFVGQSKLLSQKPVVVNVMNINKAPDGEPTLVSYDHVTTMFHEMGHGLHGMLSDVNYPTLAGTSVSRDYVEFPSTFEEDWAAHPEVIANYAKHYETGEPIPDALLEKVIRSRTFNMGYDTLEYMSAALLDMEWHSISAEQAPEDVQAFEAQALDKHNVGLSYVPPRYKSAFFAHSMGGGYSAGYYAYMWSEILAADAFAYMQELGGLKLENGMKYRKEILSTGNSRPPMESYKAFRGKAPTTDALLIRRGLKTKLD</sequence>
<dbReference type="GO" id="GO:0004180">
    <property type="term" value="F:carboxypeptidase activity"/>
    <property type="evidence" value="ECO:0007669"/>
    <property type="project" value="UniProtKB-KW"/>
</dbReference>
<keyword evidence="8" id="KW-0732">Signal</keyword>
<gene>
    <name evidence="10" type="ORF">AVL55_14810</name>
</gene>
<feature type="signal peptide" evidence="8">
    <location>
        <begin position="1"/>
        <end position="23"/>
    </location>
</feature>
<keyword evidence="6 7" id="KW-0482">Metalloprotease</keyword>
<dbReference type="InterPro" id="IPR045090">
    <property type="entry name" value="Pept_M3A_M3B"/>
</dbReference>
<evidence type="ECO:0000256" key="4">
    <source>
        <dbReference type="ARBA" id="ARBA00022801"/>
    </source>
</evidence>
<dbReference type="InterPro" id="IPR024077">
    <property type="entry name" value="Neurolysin/TOP_dom2"/>
</dbReference>
<dbReference type="SUPFAM" id="SSF55486">
    <property type="entry name" value="Metalloproteases ('zincins'), catalytic domain"/>
    <property type="match status" value="1"/>
</dbReference>
<comment type="cofactor">
    <cofactor evidence="7">
        <name>Zn(2+)</name>
        <dbReference type="ChEBI" id="CHEBI:29105"/>
    </cofactor>
    <text evidence="7">Binds 1 zinc ion.</text>
</comment>
<evidence type="ECO:0000313" key="10">
    <source>
        <dbReference type="EMBL" id="AMJ99316.1"/>
    </source>
</evidence>
<dbReference type="InterPro" id="IPR001567">
    <property type="entry name" value="Pept_M3A_M3B_dom"/>
</dbReference>
<dbReference type="RefSeq" id="WP_061095655.1">
    <property type="nucleotide sequence ID" value="NZ_CP014323.1"/>
</dbReference>
<organism evidence="10 11">
    <name type="scientific">Alteromonas macleodii</name>
    <name type="common">Pseudoalteromonas macleodii</name>
    <dbReference type="NCBI Taxonomy" id="28108"/>
    <lineage>
        <taxon>Bacteria</taxon>
        <taxon>Pseudomonadati</taxon>
        <taxon>Pseudomonadota</taxon>
        <taxon>Gammaproteobacteria</taxon>
        <taxon>Alteromonadales</taxon>
        <taxon>Alteromonadaceae</taxon>
        <taxon>Alteromonas/Salinimonas group</taxon>
        <taxon>Alteromonas</taxon>
    </lineage>
</organism>
<keyword evidence="5 7" id="KW-0862">Zinc</keyword>
<dbReference type="OrthoDB" id="9773538at2"/>
<evidence type="ECO:0000256" key="8">
    <source>
        <dbReference type="SAM" id="SignalP"/>
    </source>
</evidence>
<feature type="domain" description="Peptidase M3A/M3B catalytic" evidence="9">
    <location>
        <begin position="267"/>
        <end position="714"/>
    </location>
</feature>
<dbReference type="PANTHER" id="PTHR43660">
    <property type="entry name" value="DIPEPTIDYL CARBOXYPEPTIDASE"/>
    <property type="match status" value="1"/>
</dbReference>
<dbReference type="Gene3D" id="1.10.1370.10">
    <property type="entry name" value="Neurolysin, domain 3"/>
    <property type="match status" value="1"/>
</dbReference>
<evidence type="ECO:0000256" key="2">
    <source>
        <dbReference type="ARBA" id="ARBA00022670"/>
    </source>
</evidence>
<accession>A0A126Q1X3</accession>
<evidence type="ECO:0000256" key="5">
    <source>
        <dbReference type="ARBA" id="ARBA00022833"/>
    </source>
</evidence>
<evidence type="ECO:0000256" key="1">
    <source>
        <dbReference type="ARBA" id="ARBA00006040"/>
    </source>
</evidence>
<name>A0A126Q1X3_ALTMA</name>
<dbReference type="InterPro" id="IPR034005">
    <property type="entry name" value="M3A_DCP"/>
</dbReference>
<evidence type="ECO:0000256" key="3">
    <source>
        <dbReference type="ARBA" id="ARBA00022723"/>
    </source>
</evidence>
<keyword evidence="10" id="KW-0121">Carboxypeptidase</keyword>
<keyword evidence="4 7" id="KW-0378">Hydrolase</keyword>
<keyword evidence="2 7" id="KW-0645">Protease</keyword>
<dbReference type="FunFam" id="3.40.390.10:FF:000009">
    <property type="entry name" value="Oligopeptidase A"/>
    <property type="match status" value="1"/>
</dbReference>
<dbReference type="Gene3D" id="3.40.390.10">
    <property type="entry name" value="Collagenase (Catalytic Domain)"/>
    <property type="match status" value="1"/>
</dbReference>
<dbReference type="GO" id="GO:0046872">
    <property type="term" value="F:metal ion binding"/>
    <property type="evidence" value="ECO:0007669"/>
    <property type="project" value="UniProtKB-UniRule"/>
</dbReference>
<dbReference type="Pfam" id="PF01432">
    <property type="entry name" value="Peptidase_M3"/>
    <property type="match status" value="1"/>
</dbReference>
<evidence type="ECO:0000256" key="6">
    <source>
        <dbReference type="ARBA" id="ARBA00023049"/>
    </source>
</evidence>
<dbReference type="AlphaFoldDB" id="A0A126Q1X3"/>